<dbReference type="Pfam" id="PF23381">
    <property type="entry name" value="Beta-prop_IFT122_1st"/>
    <property type="match status" value="1"/>
</dbReference>
<dbReference type="GO" id="GO:0097730">
    <property type="term" value="C:non-motile cilium"/>
    <property type="evidence" value="ECO:0007669"/>
    <property type="project" value="TreeGrafter"/>
</dbReference>
<evidence type="ECO:0000256" key="4">
    <source>
        <dbReference type="ARBA" id="ARBA00022737"/>
    </source>
</evidence>
<dbReference type="InterPro" id="IPR036322">
    <property type="entry name" value="WD40_repeat_dom_sf"/>
</dbReference>
<keyword evidence="5" id="KW-0969">Cilium</keyword>
<sequence>MVYDPRDGALVQLLQAHKGAVHAVAYCGDGKKFASGSADKNVIIWSYKMEGAVQKYKLSGRITCCAWSSNGQHLAIGLASGVVSIRDKSGEEVQVVMREAAVWAVTFSKSTLLVTDWNENLSFYNVQGQPTLKERKIVGGAGGWSAFTAEGVPVAHTDQDWVWCVAPSPSLTTLVQLPERVVVYEQGDAEGMLYRVKEKLPQRSECSLLSWTVPAPIRYVKVTTLYFEETPASVRCLDVSASRASLAVVDEASVCRIYNLPTGNLLHTEENVSSVSWNSWCDELLSMSGGGLLSIKAGNFPPATQPLSGSVVGFQTVNVPLSHAVHQYIQQKLFSEAYAVACLGVTALDWERLGFAALEELSLEVAKKAFQRSENIVFLTLIDHLQERLEAGEKREVILGEMLAYRGRYNDAARSFRSAGRDERALNMFVDLRMFNKAQVDRAGTQARQGVERVAALRRRGVSVTYHMAGETATAMRVFSILVGNAYERLARVYHAYDAVHRCVHEPFSLVQPDALLNAARYVLALVDEDPPPGISMLYPSQTHHHHHQPKEAKALAACNLAKQMLDKILGLQIPQKFYESVELLVIKTRGSDGGDSGPRDEDVAQLCWRCRRHAPPLTSAVCSHCGHTFVHSLATHVCRYAMAETKDEDESDDSLANDSTTSAPGSPSNGHHSWR</sequence>
<dbReference type="InterPro" id="IPR057411">
    <property type="entry name" value="TPR_IFT122"/>
</dbReference>
<dbReference type="GO" id="GO:0035721">
    <property type="term" value="P:intraciliary retrograde transport"/>
    <property type="evidence" value="ECO:0007669"/>
    <property type="project" value="TreeGrafter"/>
</dbReference>
<evidence type="ECO:0000256" key="8">
    <source>
        <dbReference type="SAM" id="MobiDB-lite"/>
    </source>
</evidence>
<comment type="subcellular location">
    <subcellularLocation>
        <location evidence="1">Cell projection</location>
        <location evidence="1">Cilium</location>
    </subcellularLocation>
</comment>
<dbReference type="EMBL" id="JTDY01003322">
    <property type="protein sequence ID" value="KOB69743.1"/>
    <property type="molecule type" value="Genomic_DNA"/>
</dbReference>
<accession>A0A0L7L2M3</accession>
<evidence type="ECO:0000256" key="7">
    <source>
        <dbReference type="PROSITE-ProRule" id="PRU00221"/>
    </source>
</evidence>
<dbReference type="STRING" id="104452.A0A0L7L2M3"/>
<keyword evidence="13" id="KW-1185">Reference proteome</keyword>
<dbReference type="PROSITE" id="PS50294">
    <property type="entry name" value="WD_REPEATS_REGION"/>
    <property type="match status" value="1"/>
</dbReference>
<comment type="caution">
    <text evidence="12">The sequence shown here is derived from an EMBL/GenBank/DDBJ whole genome shotgun (WGS) entry which is preliminary data.</text>
</comment>
<dbReference type="InterPro" id="IPR015943">
    <property type="entry name" value="WD40/YVTN_repeat-like_dom_sf"/>
</dbReference>
<dbReference type="SUPFAM" id="SSF50978">
    <property type="entry name" value="WD40 repeat-like"/>
    <property type="match status" value="1"/>
</dbReference>
<dbReference type="PANTHER" id="PTHR12764:SF4">
    <property type="entry name" value="INTRAFLAGELLAR TRANSPORT PROTEIN 122 HOMOLOG"/>
    <property type="match status" value="1"/>
</dbReference>
<dbReference type="Gene3D" id="1.25.40.470">
    <property type="match status" value="1"/>
</dbReference>
<keyword evidence="3 7" id="KW-0853">WD repeat</keyword>
<feature type="repeat" description="WD" evidence="7">
    <location>
        <begin position="14"/>
        <end position="55"/>
    </location>
</feature>
<evidence type="ECO:0000256" key="3">
    <source>
        <dbReference type="ARBA" id="ARBA00022574"/>
    </source>
</evidence>
<dbReference type="GO" id="GO:0030991">
    <property type="term" value="C:intraciliary transport particle A"/>
    <property type="evidence" value="ECO:0007669"/>
    <property type="project" value="TreeGrafter"/>
</dbReference>
<feature type="region of interest" description="Disordered" evidence="8">
    <location>
        <begin position="648"/>
        <end position="676"/>
    </location>
</feature>
<dbReference type="Proteomes" id="UP000037510">
    <property type="component" value="Unassembled WGS sequence"/>
</dbReference>
<protein>
    <recommendedName>
        <fullName evidence="2">Intraflagellar transport protein 122 homolog</fullName>
    </recommendedName>
</protein>
<evidence type="ECO:0000313" key="12">
    <source>
        <dbReference type="EMBL" id="KOB69743.1"/>
    </source>
</evidence>
<dbReference type="SMART" id="SM00320">
    <property type="entry name" value="WD40"/>
    <property type="match status" value="4"/>
</dbReference>
<dbReference type="AlphaFoldDB" id="A0A0L7L2M3"/>
<dbReference type="GO" id="GO:0061512">
    <property type="term" value="P:protein localization to cilium"/>
    <property type="evidence" value="ECO:0007669"/>
    <property type="project" value="TreeGrafter"/>
</dbReference>
<evidence type="ECO:0000256" key="2">
    <source>
        <dbReference type="ARBA" id="ARBA00019442"/>
    </source>
</evidence>
<reference evidence="12 13" key="1">
    <citation type="journal article" date="2015" name="Genome Biol. Evol.">
        <title>The genome of winter moth (Operophtera brumata) provides a genomic perspective on sexual dimorphism and phenology.</title>
        <authorList>
            <person name="Derks M.F."/>
            <person name="Smit S."/>
            <person name="Salis L."/>
            <person name="Schijlen E."/>
            <person name="Bossers A."/>
            <person name="Mateman C."/>
            <person name="Pijl A.S."/>
            <person name="de Ridder D."/>
            <person name="Groenen M.A."/>
            <person name="Visser M.E."/>
            <person name="Megens H.J."/>
        </authorList>
    </citation>
    <scope>NUCLEOTIDE SEQUENCE [LARGE SCALE GENOMIC DNA]</scope>
    <source>
        <strain evidence="12">WM2013NL</strain>
        <tissue evidence="12">Head and thorax</tissue>
    </source>
</reference>
<dbReference type="PROSITE" id="PS50082">
    <property type="entry name" value="WD_REPEATS_2"/>
    <property type="match status" value="1"/>
</dbReference>
<evidence type="ECO:0000259" key="11">
    <source>
        <dbReference type="Pfam" id="PF25295"/>
    </source>
</evidence>
<feature type="domain" description="Intraflagellar transport protein 122 homolog TPR" evidence="11">
    <location>
        <begin position="324"/>
        <end position="439"/>
    </location>
</feature>
<keyword evidence="6" id="KW-0966">Cell projection</keyword>
<gene>
    <name evidence="12" type="ORF">OBRU01_16397</name>
</gene>
<dbReference type="InterPro" id="IPR039857">
    <property type="entry name" value="Ift122/121"/>
</dbReference>
<evidence type="ECO:0000256" key="5">
    <source>
        <dbReference type="ARBA" id="ARBA00023069"/>
    </source>
</evidence>
<dbReference type="Pfam" id="PF00400">
    <property type="entry name" value="WD40"/>
    <property type="match status" value="1"/>
</dbReference>
<keyword evidence="4" id="KW-0677">Repeat</keyword>
<dbReference type="Pfam" id="PF25295">
    <property type="entry name" value="TPR_IFT122"/>
    <property type="match status" value="1"/>
</dbReference>
<dbReference type="PANTHER" id="PTHR12764">
    <property type="entry name" value="WD REPEAT DOMAIN-RELATED"/>
    <property type="match status" value="1"/>
</dbReference>
<dbReference type="InterPro" id="IPR056152">
    <property type="entry name" value="Beta-prop_IFT122_2nd"/>
</dbReference>
<dbReference type="Gene3D" id="2.130.10.10">
    <property type="entry name" value="YVTN repeat-like/Quinoprotein amine dehydrogenase"/>
    <property type="match status" value="1"/>
</dbReference>
<dbReference type="InterPro" id="IPR001680">
    <property type="entry name" value="WD40_rpt"/>
</dbReference>
<organism evidence="12 13">
    <name type="scientific">Operophtera brumata</name>
    <name type="common">Winter moth</name>
    <name type="synonym">Phalaena brumata</name>
    <dbReference type="NCBI Taxonomy" id="104452"/>
    <lineage>
        <taxon>Eukaryota</taxon>
        <taxon>Metazoa</taxon>
        <taxon>Ecdysozoa</taxon>
        <taxon>Arthropoda</taxon>
        <taxon>Hexapoda</taxon>
        <taxon>Insecta</taxon>
        <taxon>Pterygota</taxon>
        <taxon>Neoptera</taxon>
        <taxon>Endopterygota</taxon>
        <taxon>Lepidoptera</taxon>
        <taxon>Glossata</taxon>
        <taxon>Ditrysia</taxon>
        <taxon>Geometroidea</taxon>
        <taxon>Geometridae</taxon>
        <taxon>Larentiinae</taxon>
        <taxon>Operophtera</taxon>
    </lineage>
</organism>
<evidence type="ECO:0000259" key="9">
    <source>
        <dbReference type="Pfam" id="PF23377"/>
    </source>
</evidence>
<name>A0A0L7L2M3_OPEBR</name>
<evidence type="ECO:0000256" key="1">
    <source>
        <dbReference type="ARBA" id="ARBA00004138"/>
    </source>
</evidence>
<feature type="domain" description="IFT122 first beta-propeller" evidence="10">
    <location>
        <begin position="1"/>
        <end position="53"/>
    </location>
</feature>
<evidence type="ECO:0000259" key="10">
    <source>
        <dbReference type="Pfam" id="PF23381"/>
    </source>
</evidence>
<dbReference type="InterPro" id="IPR056153">
    <property type="entry name" value="Beta-prop_IFT122_1st"/>
</dbReference>
<dbReference type="Pfam" id="PF23377">
    <property type="entry name" value="Beta-prop_IFT122_2nd"/>
    <property type="match status" value="1"/>
</dbReference>
<feature type="domain" description="IFT122 second beta-propeller" evidence="9">
    <location>
        <begin position="230"/>
        <end position="319"/>
    </location>
</feature>
<feature type="compositionally biased region" description="Polar residues" evidence="8">
    <location>
        <begin position="657"/>
        <end position="676"/>
    </location>
</feature>
<evidence type="ECO:0000256" key="6">
    <source>
        <dbReference type="ARBA" id="ARBA00023273"/>
    </source>
</evidence>
<dbReference type="GO" id="GO:1905515">
    <property type="term" value="P:non-motile cilium assembly"/>
    <property type="evidence" value="ECO:0007669"/>
    <property type="project" value="TreeGrafter"/>
</dbReference>
<proteinExistence type="predicted"/>
<evidence type="ECO:0000313" key="13">
    <source>
        <dbReference type="Proteomes" id="UP000037510"/>
    </source>
</evidence>